<dbReference type="GO" id="GO:0055085">
    <property type="term" value="P:transmembrane transport"/>
    <property type="evidence" value="ECO:0007669"/>
    <property type="project" value="InterPro"/>
</dbReference>
<evidence type="ECO:0000256" key="6">
    <source>
        <dbReference type="ARBA" id="ARBA00023136"/>
    </source>
</evidence>
<dbReference type="Gene3D" id="1.10.3720.10">
    <property type="entry name" value="MetI-like"/>
    <property type="match status" value="1"/>
</dbReference>
<proteinExistence type="inferred from homology"/>
<sequence>MPTVLRTRPRSSAPADPDASPRRHRRAAGPELARAFAWLALIGWAVFAVMPIAWLLLAATKDRTQLATDPPFSFGSWQTLTSSWQDLRQFNDGAIVDWIWNTVILTAGGVALTVAATIPAGYALGACNFRLRKPLLVLSLVLMLMPTAALALPLFLQMSALGLVGDRLAVILPMSVFPFGVYLAFIYFSTTISRDTYDAARMDGCSEWQVFWRIALPLSWPITALVTFFAFFRNWNDFFLPFIMLGSDKYPLPVGLATLAEVSRVLNPGTSDAVSSVGVPELILATIITMVPVLVAVIVAQRTILKGASLLGGGLRG</sequence>
<evidence type="ECO:0000256" key="2">
    <source>
        <dbReference type="ARBA" id="ARBA00022448"/>
    </source>
</evidence>
<evidence type="ECO:0000256" key="1">
    <source>
        <dbReference type="ARBA" id="ARBA00004651"/>
    </source>
</evidence>
<feature type="transmembrane region" description="Helical" evidence="7">
    <location>
        <begin position="282"/>
        <end position="300"/>
    </location>
</feature>
<evidence type="ECO:0000313" key="11">
    <source>
        <dbReference type="Proteomes" id="UP000294739"/>
    </source>
</evidence>
<feature type="transmembrane region" description="Helical" evidence="7">
    <location>
        <begin position="98"/>
        <end position="123"/>
    </location>
</feature>
<comment type="caution">
    <text evidence="10">The sequence shown here is derived from an EMBL/GenBank/DDBJ whole genome shotgun (WGS) entry which is preliminary data.</text>
</comment>
<dbReference type="SUPFAM" id="SSF161098">
    <property type="entry name" value="MetI-like"/>
    <property type="match status" value="1"/>
</dbReference>
<feature type="transmembrane region" description="Helical" evidence="7">
    <location>
        <begin position="210"/>
        <end position="232"/>
    </location>
</feature>
<dbReference type="InterPro" id="IPR035906">
    <property type="entry name" value="MetI-like_sf"/>
</dbReference>
<comment type="similarity">
    <text evidence="7">Belongs to the binding-protein-dependent transport system permease family.</text>
</comment>
<evidence type="ECO:0000256" key="7">
    <source>
        <dbReference type="RuleBase" id="RU363032"/>
    </source>
</evidence>
<keyword evidence="5 7" id="KW-1133">Transmembrane helix</keyword>
<reference evidence="10 11" key="1">
    <citation type="submission" date="2019-03" db="EMBL/GenBank/DDBJ databases">
        <title>Draft genome sequences of novel Actinobacteria.</title>
        <authorList>
            <person name="Sahin N."/>
            <person name="Ay H."/>
            <person name="Saygin H."/>
        </authorList>
    </citation>
    <scope>NUCLEOTIDE SEQUENCE [LARGE SCALE GENOMIC DNA]</scope>
    <source>
        <strain evidence="10 11">5K138</strain>
    </source>
</reference>
<dbReference type="EMBL" id="SMKZ01000011">
    <property type="protein sequence ID" value="TDE11151.1"/>
    <property type="molecule type" value="Genomic_DNA"/>
</dbReference>
<feature type="transmembrane region" description="Helical" evidence="7">
    <location>
        <begin position="32"/>
        <end position="57"/>
    </location>
</feature>
<comment type="subcellular location">
    <subcellularLocation>
        <location evidence="1 7">Cell membrane</location>
        <topology evidence="1 7">Multi-pass membrane protein</topology>
    </subcellularLocation>
</comment>
<feature type="transmembrane region" description="Helical" evidence="7">
    <location>
        <begin position="135"/>
        <end position="156"/>
    </location>
</feature>
<feature type="domain" description="ABC transmembrane type-1" evidence="9">
    <location>
        <begin position="99"/>
        <end position="300"/>
    </location>
</feature>
<evidence type="ECO:0000259" key="9">
    <source>
        <dbReference type="PROSITE" id="PS50928"/>
    </source>
</evidence>
<feature type="region of interest" description="Disordered" evidence="8">
    <location>
        <begin position="1"/>
        <end position="24"/>
    </location>
</feature>
<dbReference type="Proteomes" id="UP000294739">
    <property type="component" value="Unassembled WGS sequence"/>
</dbReference>
<dbReference type="Pfam" id="PF00528">
    <property type="entry name" value="BPD_transp_1"/>
    <property type="match status" value="1"/>
</dbReference>
<dbReference type="GO" id="GO:0005886">
    <property type="term" value="C:plasma membrane"/>
    <property type="evidence" value="ECO:0007669"/>
    <property type="project" value="UniProtKB-SubCell"/>
</dbReference>
<dbReference type="PROSITE" id="PS50928">
    <property type="entry name" value="ABC_TM1"/>
    <property type="match status" value="1"/>
</dbReference>
<dbReference type="PANTHER" id="PTHR43744">
    <property type="entry name" value="ABC TRANSPORTER PERMEASE PROTEIN MG189-RELATED-RELATED"/>
    <property type="match status" value="1"/>
</dbReference>
<protein>
    <submittedName>
        <fullName evidence="10">Carbohydrate ABC transporter permease</fullName>
    </submittedName>
</protein>
<evidence type="ECO:0000313" key="10">
    <source>
        <dbReference type="EMBL" id="TDE11151.1"/>
    </source>
</evidence>
<keyword evidence="4 7" id="KW-0812">Transmembrane</keyword>
<evidence type="ECO:0000256" key="4">
    <source>
        <dbReference type="ARBA" id="ARBA00022692"/>
    </source>
</evidence>
<dbReference type="InterPro" id="IPR000515">
    <property type="entry name" value="MetI-like"/>
</dbReference>
<dbReference type="InParanoid" id="A0A4R5DGV7"/>
<name>A0A4R5DGV7_9ACTN</name>
<organism evidence="10 11">
    <name type="scientific">Jiangella asiatica</name>
    <dbReference type="NCBI Taxonomy" id="2530372"/>
    <lineage>
        <taxon>Bacteria</taxon>
        <taxon>Bacillati</taxon>
        <taxon>Actinomycetota</taxon>
        <taxon>Actinomycetes</taxon>
        <taxon>Jiangellales</taxon>
        <taxon>Jiangellaceae</taxon>
        <taxon>Jiangella</taxon>
    </lineage>
</organism>
<evidence type="ECO:0000256" key="3">
    <source>
        <dbReference type="ARBA" id="ARBA00022475"/>
    </source>
</evidence>
<dbReference type="OrthoDB" id="2063054at2"/>
<accession>A0A4R5DGV7</accession>
<dbReference type="CDD" id="cd06261">
    <property type="entry name" value="TM_PBP2"/>
    <property type="match status" value="1"/>
</dbReference>
<keyword evidence="6 7" id="KW-0472">Membrane</keyword>
<gene>
    <name evidence="10" type="ORF">E1269_09765</name>
</gene>
<evidence type="ECO:0000256" key="5">
    <source>
        <dbReference type="ARBA" id="ARBA00022989"/>
    </source>
</evidence>
<keyword evidence="11" id="KW-1185">Reference proteome</keyword>
<keyword evidence="2 7" id="KW-0813">Transport</keyword>
<evidence type="ECO:0000256" key="8">
    <source>
        <dbReference type="SAM" id="MobiDB-lite"/>
    </source>
</evidence>
<keyword evidence="3" id="KW-1003">Cell membrane</keyword>
<dbReference type="AlphaFoldDB" id="A0A4R5DGV7"/>
<feature type="transmembrane region" description="Helical" evidence="7">
    <location>
        <begin position="168"/>
        <end position="189"/>
    </location>
</feature>
<dbReference type="PANTHER" id="PTHR43744:SF12">
    <property type="entry name" value="ABC TRANSPORTER PERMEASE PROTEIN MG189-RELATED"/>
    <property type="match status" value="1"/>
</dbReference>